<dbReference type="Pfam" id="PF00089">
    <property type="entry name" value="Trypsin"/>
    <property type="match status" value="1"/>
</dbReference>
<keyword evidence="4" id="KW-0720">Serine protease</keyword>
<dbReference type="InterPro" id="IPR001254">
    <property type="entry name" value="Trypsin_dom"/>
</dbReference>
<dbReference type="InterPro" id="IPR001940">
    <property type="entry name" value="Peptidase_S1C"/>
</dbReference>
<dbReference type="InterPro" id="IPR036034">
    <property type="entry name" value="PDZ_sf"/>
</dbReference>
<dbReference type="GO" id="GO:0004252">
    <property type="term" value="F:serine-type endopeptidase activity"/>
    <property type="evidence" value="ECO:0007669"/>
    <property type="project" value="InterPro"/>
</dbReference>
<feature type="domain" description="Peptidase S1" evidence="5">
    <location>
        <begin position="44"/>
        <end position="99"/>
    </location>
</feature>
<dbReference type="InterPro" id="IPR051201">
    <property type="entry name" value="Chloro_Bact_Ser_Proteases"/>
</dbReference>
<dbReference type="InterPro" id="IPR043504">
    <property type="entry name" value="Peptidase_S1_PA_chymotrypsin"/>
</dbReference>
<dbReference type="AlphaFoldDB" id="A0A540UVA2"/>
<evidence type="ECO:0000256" key="2">
    <source>
        <dbReference type="ARBA" id="ARBA00022670"/>
    </source>
</evidence>
<keyword evidence="3" id="KW-0378">Hydrolase</keyword>
<evidence type="ECO:0000259" key="5">
    <source>
        <dbReference type="Pfam" id="PF00089"/>
    </source>
</evidence>
<keyword evidence="2 6" id="KW-0645">Protease</keyword>
<dbReference type="SUPFAM" id="SSF50156">
    <property type="entry name" value="PDZ domain-like"/>
    <property type="match status" value="1"/>
</dbReference>
<dbReference type="Proteomes" id="UP000315753">
    <property type="component" value="Unassembled WGS sequence"/>
</dbReference>
<dbReference type="Gene3D" id="2.40.10.10">
    <property type="entry name" value="Trypsin-like serine proteases"/>
    <property type="match status" value="1"/>
</dbReference>
<dbReference type="InterPro" id="IPR009003">
    <property type="entry name" value="Peptidase_S1_PA"/>
</dbReference>
<dbReference type="OrthoDB" id="9758917at2"/>
<name>A0A540UVA2_9BACL</name>
<evidence type="ECO:0000256" key="3">
    <source>
        <dbReference type="ARBA" id="ARBA00022801"/>
    </source>
</evidence>
<evidence type="ECO:0000256" key="1">
    <source>
        <dbReference type="ARBA" id="ARBA00010541"/>
    </source>
</evidence>
<sequence>MLIPSSFNLVTASLRLCAFTRQGIISGLERTVPIDFNQDGVVDWNAEVIQTDAAINPGNSGGALVNIAGQVIGINSMKIAQQEIKGIGFSIPINLVEPIIEDLELYGKVKRPYMGVQLQDISEISAYHQEQTLKLPKDVKEGVLITKVVPNSPASEKRKPFIPLIFMRTKSKHLLCYT</sequence>
<organism evidence="6 7">
    <name type="scientific">Ureibacillus terrenus</name>
    <dbReference type="NCBI Taxonomy" id="118246"/>
    <lineage>
        <taxon>Bacteria</taxon>
        <taxon>Bacillati</taxon>
        <taxon>Bacillota</taxon>
        <taxon>Bacilli</taxon>
        <taxon>Bacillales</taxon>
        <taxon>Caryophanaceae</taxon>
        <taxon>Ureibacillus</taxon>
    </lineage>
</organism>
<gene>
    <name evidence="6" type="ORF">FKZ59_13785</name>
</gene>
<keyword evidence="7" id="KW-1185">Reference proteome</keyword>
<dbReference type="SUPFAM" id="SSF50494">
    <property type="entry name" value="Trypsin-like serine proteases"/>
    <property type="match status" value="1"/>
</dbReference>
<evidence type="ECO:0000313" key="7">
    <source>
        <dbReference type="Proteomes" id="UP000315753"/>
    </source>
</evidence>
<protein>
    <submittedName>
        <fullName evidence="6">Trypsin-like serine protease</fullName>
    </submittedName>
</protein>
<comment type="similarity">
    <text evidence="1">Belongs to the peptidase S1C family.</text>
</comment>
<dbReference type="PANTHER" id="PTHR43343">
    <property type="entry name" value="PEPTIDASE S12"/>
    <property type="match status" value="1"/>
</dbReference>
<dbReference type="PRINTS" id="PR00834">
    <property type="entry name" value="PROTEASES2C"/>
</dbReference>
<dbReference type="GO" id="GO:0006508">
    <property type="term" value="P:proteolysis"/>
    <property type="evidence" value="ECO:0007669"/>
    <property type="project" value="UniProtKB-KW"/>
</dbReference>
<reference evidence="6 7" key="1">
    <citation type="submission" date="2019-06" db="EMBL/GenBank/DDBJ databases">
        <title>Genome sequence of Ureibacillus terrenus.</title>
        <authorList>
            <person name="Maclea K.S."/>
            <person name="Simoes M."/>
        </authorList>
    </citation>
    <scope>NUCLEOTIDE SEQUENCE [LARGE SCALE GENOMIC DNA]</scope>
    <source>
        <strain evidence="6 7">ATCC BAA-384</strain>
    </source>
</reference>
<dbReference type="EMBL" id="VIGD01000031">
    <property type="protein sequence ID" value="TQE88420.1"/>
    <property type="molecule type" value="Genomic_DNA"/>
</dbReference>
<dbReference type="PANTHER" id="PTHR43343:SF3">
    <property type="entry name" value="PROTEASE DO-LIKE 8, CHLOROPLASTIC"/>
    <property type="match status" value="1"/>
</dbReference>
<accession>A0A540UVA2</accession>
<evidence type="ECO:0000313" key="6">
    <source>
        <dbReference type="EMBL" id="TQE88420.1"/>
    </source>
</evidence>
<comment type="caution">
    <text evidence="6">The sequence shown here is derived from an EMBL/GenBank/DDBJ whole genome shotgun (WGS) entry which is preliminary data.</text>
</comment>
<dbReference type="Gene3D" id="2.30.42.10">
    <property type="match status" value="1"/>
</dbReference>
<evidence type="ECO:0000256" key="4">
    <source>
        <dbReference type="ARBA" id="ARBA00022825"/>
    </source>
</evidence>
<proteinExistence type="inferred from homology"/>